<protein>
    <recommendedName>
        <fullName evidence="7">Rhodopsin domain-containing protein</fullName>
    </recommendedName>
</protein>
<evidence type="ECO:0000256" key="4">
    <source>
        <dbReference type="ARBA" id="ARBA00023136"/>
    </source>
</evidence>
<keyword evidence="4 6" id="KW-0472">Membrane</keyword>
<dbReference type="PANTHER" id="PTHR33048">
    <property type="entry name" value="PTH11-LIKE INTEGRAL MEMBRANE PROTEIN (AFU_ORTHOLOGUE AFUA_5G11245)"/>
    <property type="match status" value="1"/>
</dbReference>
<evidence type="ECO:0000256" key="6">
    <source>
        <dbReference type="SAM" id="Phobius"/>
    </source>
</evidence>
<evidence type="ECO:0000256" key="1">
    <source>
        <dbReference type="ARBA" id="ARBA00004141"/>
    </source>
</evidence>
<feature type="transmembrane region" description="Helical" evidence="6">
    <location>
        <begin position="173"/>
        <end position="195"/>
    </location>
</feature>
<dbReference type="InterPro" id="IPR049326">
    <property type="entry name" value="Rhodopsin_dom_fungi"/>
</dbReference>
<dbReference type="EMBL" id="NKHZ01000015">
    <property type="protein sequence ID" value="PNS21085.1"/>
    <property type="molecule type" value="Genomic_DNA"/>
</dbReference>
<keyword evidence="9" id="KW-1185">Reference proteome</keyword>
<comment type="subcellular location">
    <subcellularLocation>
        <location evidence="1">Membrane</location>
        <topology evidence="1">Multi-pass membrane protein</topology>
    </subcellularLocation>
</comment>
<dbReference type="GO" id="GO:0016020">
    <property type="term" value="C:membrane"/>
    <property type="evidence" value="ECO:0007669"/>
    <property type="project" value="UniProtKB-SubCell"/>
</dbReference>
<feature type="domain" description="Rhodopsin" evidence="7">
    <location>
        <begin position="70"/>
        <end position="305"/>
    </location>
</feature>
<evidence type="ECO:0000256" key="3">
    <source>
        <dbReference type="ARBA" id="ARBA00022989"/>
    </source>
</evidence>
<organism evidence="8 9">
    <name type="scientific">Sphaceloma murrayae</name>
    <dbReference type="NCBI Taxonomy" id="2082308"/>
    <lineage>
        <taxon>Eukaryota</taxon>
        <taxon>Fungi</taxon>
        <taxon>Dikarya</taxon>
        <taxon>Ascomycota</taxon>
        <taxon>Pezizomycotina</taxon>
        <taxon>Dothideomycetes</taxon>
        <taxon>Dothideomycetidae</taxon>
        <taxon>Myriangiales</taxon>
        <taxon>Elsinoaceae</taxon>
        <taxon>Sphaceloma</taxon>
    </lineage>
</organism>
<dbReference type="Proteomes" id="UP000243797">
    <property type="component" value="Unassembled WGS sequence"/>
</dbReference>
<feature type="transmembrane region" description="Helical" evidence="6">
    <location>
        <begin position="85"/>
        <end position="106"/>
    </location>
</feature>
<dbReference type="AlphaFoldDB" id="A0A2K1R1B2"/>
<keyword evidence="3 6" id="KW-1133">Transmembrane helix</keyword>
<evidence type="ECO:0000313" key="8">
    <source>
        <dbReference type="EMBL" id="PNS21085.1"/>
    </source>
</evidence>
<name>A0A2K1R1B2_9PEZI</name>
<proteinExistence type="inferred from homology"/>
<feature type="transmembrane region" description="Helical" evidence="6">
    <location>
        <begin position="50"/>
        <end position="73"/>
    </location>
</feature>
<evidence type="ECO:0000259" key="7">
    <source>
        <dbReference type="Pfam" id="PF20684"/>
    </source>
</evidence>
<comment type="caution">
    <text evidence="8">The sequence shown here is derived from an EMBL/GenBank/DDBJ whole genome shotgun (WGS) entry which is preliminary data.</text>
</comment>
<keyword evidence="2 6" id="KW-0812">Transmembrane</keyword>
<comment type="similarity">
    <text evidence="5">Belongs to the SAT4 family.</text>
</comment>
<dbReference type="InParanoid" id="A0A2K1R1B2"/>
<evidence type="ECO:0000313" key="9">
    <source>
        <dbReference type="Proteomes" id="UP000243797"/>
    </source>
</evidence>
<dbReference type="PANTHER" id="PTHR33048:SF166">
    <property type="entry name" value="PTH11-LIKE INTEGRAL MEMBRANE PROTEIN"/>
    <property type="match status" value="1"/>
</dbReference>
<gene>
    <name evidence="8" type="ORF">CAC42_3422</name>
</gene>
<accession>A0A2K1R1B2</accession>
<reference evidence="8 9" key="1">
    <citation type="submission" date="2017-06" db="EMBL/GenBank/DDBJ databases">
        <title>Draft genome sequence of a variant of Elsinoe murrayae.</title>
        <authorList>
            <person name="Cheng Q."/>
        </authorList>
    </citation>
    <scope>NUCLEOTIDE SEQUENCE [LARGE SCALE GENOMIC DNA]</scope>
    <source>
        <strain evidence="8 9">CQ-2017a</strain>
    </source>
</reference>
<dbReference type="InterPro" id="IPR052337">
    <property type="entry name" value="SAT4-like"/>
</dbReference>
<feature type="transmembrane region" description="Helical" evidence="6">
    <location>
        <begin position="255"/>
        <end position="276"/>
    </location>
</feature>
<sequence length="383" mass="42054">MALCAVLEFDTFPLPAGIQHIPPLDPAPRNSSRLETPRQPLNMPSPISSLTAQTVNFILGGFTFTILLLRLFASRFQPRGLDASFYLTLFSILVLTCRTMTTYFTLHLDTAADAILASETNHPFTTAQLSTVKTGTLFSLSNRALETTFWWTQSTVLLLLYRRLVSHLPWAHYAIILTWSLLATTYAAVLLAIFFECRPFWTYYQVSPDPGSCVRANVQTLIQCLSNIAIDVALTSVAVPLMFVRVHKTVQRVRIGALIALGLCCTVITCVRLAYIYAQGSLQATRSFWGGVQILVSGIVANAPVVYGSTKLWWRKGGRPGACEEAEGDQRTLWGGRTDAPPEEDVVWGGKDKGTPRLDMVSVTRSFAAVRGKGSDASTAQLA</sequence>
<evidence type="ECO:0000256" key="5">
    <source>
        <dbReference type="ARBA" id="ARBA00038359"/>
    </source>
</evidence>
<dbReference type="Pfam" id="PF20684">
    <property type="entry name" value="Fung_rhodopsin"/>
    <property type="match status" value="1"/>
</dbReference>
<feature type="transmembrane region" description="Helical" evidence="6">
    <location>
        <begin position="288"/>
        <end position="307"/>
    </location>
</feature>
<evidence type="ECO:0000256" key="2">
    <source>
        <dbReference type="ARBA" id="ARBA00022692"/>
    </source>
</evidence>
<dbReference type="OrthoDB" id="2988756at2759"/>